<keyword evidence="1" id="KW-0732">Signal</keyword>
<dbReference type="Proteomes" id="UP000029121">
    <property type="component" value="Unassembled WGS sequence"/>
</dbReference>
<feature type="chain" id="PRO_5004343050" evidence="1">
    <location>
        <begin position="32"/>
        <end position="69"/>
    </location>
</feature>
<accession>R0IE32</accession>
<gene>
    <name evidence="2" type="ORF">CARUB_v10011039mg</name>
</gene>
<organism evidence="2 3">
    <name type="scientific">Capsella rubella</name>
    <dbReference type="NCBI Taxonomy" id="81985"/>
    <lineage>
        <taxon>Eukaryota</taxon>
        <taxon>Viridiplantae</taxon>
        <taxon>Streptophyta</taxon>
        <taxon>Embryophyta</taxon>
        <taxon>Tracheophyta</taxon>
        <taxon>Spermatophyta</taxon>
        <taxon>Magnoliopsida</taxon>
        <taxon>eudicotyledons</taxon>
        <taxon>Gunneridae</taxon>
        <taxon>Pentapetalae</taxon>
        <taxon>rosids</taxon>
        <taxon>malvids</taxon>
        <taxon>Brassicales</taxon>
        <taxon>Brassicaceae</taxon>
        <taxon>Camelineae</taxon>
        <taxon>Capsella</taxon>
    </lineage>
</organism>
<dbReference type="EMBL" id="KB870805">
    <property type="protein sequence ID" value="EOA36460.1"/>
    <property type="molecule type" value="Genomic_DNA"/>
</dbReference>
<reference evidence="3" key="1">
    <citation type="journal article" date="2013" name="Nat. Genet.">
        <title>The Capsella rubella genome and the genomic consequences of rapid mating system evolution.</title>
        <authorList>
            <person name="Slotte T."/>
            <person name="Hazzouri K.M."/>
            <person name="Agren J.A."/>
            <person name="Koenig D."/>
            <person name="Maumus F."/>
            <person name="Guo Y.L."/>
            <person name="Steige K."/>
            <person name="Platts A.E."/>
            <person name="Escobar J.S."/>
            <person name="Newman L.K."/>
            <person name="Wang W."/>
            <person name="Mandakova T."/>
            <person name="Vello E."/>
            <person name="Smith L.M."/>
            <person name="Henz S.R."/>
            <person name="Steffen J."/>
            <person name="Takuno S."/>
            <person name="Brandvain Y."/>
            <person name="Coop G."/>
            <person name="Andolfatto P."/>
            <person name="Hu T.T."/>
            <person name="Blanchette M."/>
            <person name="Clark R.M."/>
            <person name="Quesneville H."/>
            <person name="Nordborg M."/>
            <person name="Gaut B.S."/>
            <person name="Lysak M.A."/>
            <person name="Jenkins J."/>
            <person name="Grimwood J."/>
            <person name="Chapman J."/>
            <person name="Prochnik S."/>
            <person name="Shu S."/>
            <person name="Rokhsar D."/>
            <person name="Schmutz J."/>
            <person name="Weigel D."/>
            <person name="Wright S.I."/>
        </authorList>
    </citation>
    <scope>NUCLEOTIDE SEQUENCE [LARGE SCALE GENOMIC DNA]</scope>
    <source>
        <strain evidence="3">cv. Monte Gargano</strain>
    </source>
</reference>
<proteinExistence type="predicted"/>
<keyword evidence="3" id="KW-1185">Reference proteome</keyword>
<dbReference type="AlphaFoldDB" id="R0IE32"/>
<evidence type="ECO:0000256" key="1">
    <source>
        <dbReference type="SAM" id="SignalP"/>
    </source>
</evidence>
<feature type="signal peptide" evidence="1">
    <location>
        <begin position="1"/>
        <end position="31"/>
    </location>
</feature>
<name>R0IE32_9BRAS</name>
<protein>
    <submittedName>
        <fullName evidence="2">Uncharacterized protein</fullName>
    </submittedName>
</protein>
<sequence length="69" mass="7688">MWQIVEFSKLQSHLIKGLWFLSSMVILSSMAAPEQSSPLMFHSLGARILQAAKMEFKARAVSAYTVTVS</sequence>
<evidence type="ECO:0000313" key="3">
    <source>
        <dbReference type="Proteomes" id="UP000029121"/>
    </source>
</evidence>
<evidence type="ECO:0000313" key="2">
    <source>
        <dbReference type="EMBL" id="EOA36460.1"/>
    </source>
</evidence>